<protein>
    <recommendedName>
        <fullName evidence="1">DUF7591 domain-containing protein</fullName>
    </recommendedName>
</protein>
<feature type="domain" description="DUF7591" evidence="1">
    <location>
        <begin position="14"/>
        <end position="44"/>
    </location>
</feature>
<dbReference type="PANTHER" id="PTHR47407">
    <property type="entry name" value="PROTEIN CBG15905-RELATED"/>
    <property type="match status" value="1"/>
</dbReference>
<evidence type="ECO:0000313" key="2">
    <source>
        <dbReference type="EMBL" id="KAF1759194.1"/>
    </source>
</evidence>
<dbReference type="CTD" id="78776130"/>
<dbReference type="AlphaFoldDB" id="A0A6A5GX32"/>
<name>A0A6A5GX32_CAERE</name>
<evidence type="ECO:0000259" key="1">
    <source>
        <dbReference type="Pfam" id="PF24511"/>
    </source>
</evidence>
<proteinExistence type="predicted"/>
<dbReference type="Proteomes" id="UP000483820">
    <property type="component" value="Chromosome IV"/>
</dbReference>
<comment type="caution">
    <text evidence="2">The sequence shown here is derived from an EMBL/GenBank/DDBJ whole genome shotgun (WGS) entry which is preliminary data.</text>
</comment>
<dbReference type="InterPro" id="IPR056013">
    <property type="entry name" value="DUF7591"/>
</dbReference>
<evidence type="ECO:0000313" key="3">
    <source>
        <dbReference type="Proteomes" id="UP000483820"/>
    </source>
</evidence>
<dbReference type="GeneID" id="78776130"/>
<sequence length="180" mass="19949">MPTSTVTATSRADKNNSLNLPQQFLGPIKTYVLTGGVANITMSDISNVFEETNSLPRHGFISSNQYGSYSTSQGSRSEITSPNLQRIKYSYSIQNVDFSGNATLKVIGYLNRSLAFSKSYNHSSSLAQEQFYGDTLYVDFRTESLPNTGFYLSFEMENANGSSKFCVFSVLLMVFVGCFF</sequence>
<accession>A0A6A5GX32</accession>
<dbReference type="Pfam" id="PF24511">
    <property type="entry name" value="DUF7591"/>
    <property type="match status" value="1"/>
</dbReference>
<organism evidence="2 3">
    <name type="scientific">Caenorhabditis remanei</name>
    <name type="common">Caenorhabditis vulgaris</name>
    <dbReference type="NCBI Taxonomy" id="31234"/>
    <lineage>
        <taxon>Eukaryota</taxon>
        <taxon>Metazoa</taxon>
        <taxon>Ecdysozoa</taxon>
        <taxon>Nematoda</taxon>
        <taxon>Chromadorea</taxon>
        <taxon>Rhabditida</taxon>
        <taxon>Rhabditina</taxon>
        <taxon>Rhabditomorpha</taxon>
        <taxon>Rhabditoidea</taxon>
        <taxon>Rhabditidae</taxon>
        <taxon>Peloderinae</taxon>
        <taxon>Caenorhabditis</taxon>
    </lineage>
</organism>
<dbReference type="EMBL" id="WUAV01000004">
    <property type="protein sequence ID" value="KAF1759194.1"/>
    <property type="molecule type" value="Genomic_DNA"/>
</dbReference>
<gene>
    <name evidence="2" type="ORF">GCK72_015655</name>
</gene>
<reference evidence="2 3" key="1">
    <citation type="submission" date="2019-12" db="EMBL/GenBank/DDBJ databases">
        <title>Chromosome-level assembly of the Caenorhabditis remanei genome.</title>
        <authorList>
            <person name="Teterina A.A."/>
            <person name="Willis J.H."/>
            <person name="Phillips P.C."/>
        </authorList>
    </citation>
    <scope>NUCLEOTIDE SEQUENCE [LARGE SCALE GENOMIC DNA]</scope>
    <source>
        <strain evidence="2 3">PX506</strain>
        <tissue evidence="2">Whole organism</tissue>
    </source>
</reference>
<dbReference type="RefSeq" id="XP_053585815.1">
    <property type="nucleotide sequence ID" value="XM_053731043.1"/>
</dbReference>
<dbReference type="KEGG" id="crq:GCK72_015655"/>